<dbReference type="Pfam" id="PF02518">
    <property type="entry name" value="HATPase_c"/>
    <property type="match status" value="1"/>
</dbReference>
<comment type="catalytic activity">
    <reaction evidence="1">
        <text>ATP + protein L-histidine = ADP + protein N-phospho-L-histidine.</text>
        <dbReference type="EC" id="2.7.13.3"/>
    </reaction>
</comment>
<evidence type="ECO:0000256" key="7">
    <source>
        <dbReference type="ARBA" id="ARBA00022692"/>
    </source>
</evidence>
<dbReference type="PANTHER" id="PTHR45528:SF11">
    <property type="entry name" value="HISTIDINE KINASE"/>
    <property type="match status" value="1"/>
</dbReference>
<evidence type="ECO:0000256" key="12">
    <source>
        <dbReference type="ARBA" id="ARBA00023012"/>
    </source>
</evidence>
<evidence type="ECO:0000256" key="2">
    <source>
        <dbReference type="ARBA" id="ARBA00004651"/>
    </source>
</evidence>
<keyword evidence="11 17" id="KW-1133">Transmembrane helix</keyword>
<dbReference type="Gene3D" id="6.10.340.10">
    <property type="match status" value="1"/>
</dbReference>
<dbReference type="Pfam" id="PF00672">
    <property type="entry name" value="HAMP"/>
    <property type="match status" value="1"/>
</dbReference>
<evidence type="ECO:0000256" key="14">
    <source>
        <dbReference type="ARBA" id="ARBA00023136"/>
    </source>
</evidence>
<comment type="function">
    <text evidence="15">Member of the two-component regulatory system HssS/HssR involved in intracellular heme homeostasis and tempering of staphylococcal virulence. HssS functions as a heme sensor histidine kinase which is autophosphorylated at a histidine residue and transfers its phosphate group to an aspartate residue of HssR. HssR/HssS activates the expression of hrtAB, an efflux pump, in response to extracellular heme, hemin, hemoglobin or blood.</text>
</comment>
<evidence type="ECO:0000259" key="19">
    <source>
        <dbReference type="PROSITE" id="PS50885"/>
    </source>
</evidence>
<name>A0A1I3K4U7_9BACL</name>
<evidence type="ECO:0000256" key="1">
    <source>
        <dbReference type="ARBA" id="ARBA00000085"/>
    </source>
</evidence>
<proteinExistence type="predicted"/>
<dbReference type="GO" id="GO:0000155">
    <property type="term" value="F:phosphorelay sensor kinase activity"/>
    <property type="evidence" value="ECO:0007669"/>
    <property type="project" value="InterPro"/>
</dbReference>
<protein>
    <recommendedName>
        <fullName evidence="16">Heme sensor protein HssS</fullName>
        <ecNumber evidence="3">2.7.13.3</ecNumber>
    </recommendedName>
</protein>
<evidence type="ECO:0000256" key="6">
    <source>
        <dbReference type="ARBA" id="ARBA00022679"/>
    </source>
</evidence>
<dbReference type="InterPro" id="IPR003661">
    <property type="entry name" value="HisK_dim/P_dom"/>
</dbReference>
<dbReference type="Proteomes" id="UP000199545">
    <property type="component" value="Unassembled WGS sequence"/>
</dbReference>
<keyword evidence="6" id="KW-0808">Transferase</keyword>
<dbReference type="AlphaFoldDB" id="A0A1I3K4U7"/>
<evidence type="ECO:0000256" key="11">
    <source>
        <dbReference type="ARBA" id="ARBA00022989"/>
    </source>
</evidence>
<keyword evidence="4" id="KW-1003">Cell membrane</keyword>
<dbReference type="SUPFAM" id="SSF47384">
    <property type="entry name" value="Homodimeric domain of signal transducing histidine kinase"/>
    <property type="match status" value="1"/>
</dbReference>
<dbReference type="InterPro" id="IPR003660">
    <property type="entry name" value="HAMP_dom"/>
</dbReference>
<dbReference type="InterPro" id="IPR005467">
    <property type="entry name" value="His_kinase_dom"/>
</dbReference>
<dbReference type="PROSITE" id="PS50109">
    <property type="entry name" value="HIS_KIN"/>
    <property type="match status" value="1"/>
</dbReference>
<sequence>MKTLYTRIVIVYIGTVIVSIIAGLVTIYLLLESKYGDEQEQYLIKQGQSFIALYEKRSLKEMESIMDLLHKSMFVNFRLYDSSGLLKTFGENLHKDEQISPQKVEQVIKGNVYREDARDRFHPIVGLPFQKENKRYALFVYTSDESALEKGFIQIVYLGFFCVLLTGSLLIAVASQYIIKPLKNMTKVTKQLAKGNFDVKLNLTRKDEIGELARSFESMAQDLKKMEQMRKEFISDVSHEIQSPLTSIRGFSKVLKHKNLSQEERWEYLDIIESESERLSKLTENLLRLSSLESDHHPFEPETFWLDEQIRDVILYTESEWTQKKIEVEVDLAKQRIEADKELLKQVWINLIHNSIKYTPEGGRIRVRLVKWVRQVNVCIEDTGIGIAEEDQKRIFDRFYKVDKSRSRKSGSGIGLAIVKKIVEIHRGEIHVKSKPGQGSTFIVTLPLKQSRRKYLK</sequence>
<keyword evidence="5" id="KW-0597">Phosphoprotein</keyword>
<feature type="domain" description="HAMP" evidence="19">
    <location>
        <begin position="176"/>
        <end position="228"/>
    </location>
</feature>
<evidence type="ECO:0000256" key="10">
    <source>
        <dbReference type="ARBA" id="ARBA00022840"/>
    </source>
</evidence>
<evidence type="ECO:0000313" key="20">
    <source>
        <dbReference type="EMBL" id="SFI67531.1"/>
    </source>
</evidence>
<dbReference type="PANTHER" id="PTHR45528">
    <property type="entry name" value="SENSOR HISTIDINE KINASE CPXA"/>
    <property type="match status" value="1"/>
</dbReference>
<dbReference type="SUPFAM" id="SSF158472">
    <property type="entry name" value="HAMP domain-like"/>
    <property type="match status" value="1"/>
</dbReference>
<dbReference type="SMART" id="SM00387">
    <property type="entry name" value="HATPase_c"/>
    <property type="match status" value="1"/>
</dbReference>
<dbReference type="PROSITE" id="PS50885">
    <property type="entry name" value="HAMP"/>
    <property type="match status" value="1"/>
</dbReference>
<evidence type="ECO:0000256" key="15">
    <source>
        <dbReference type="ARBA" id="ARBA00037219"/>
    </source>
</evidence>
<dbReference type="InterPro" id="IPR036097">
    <property type="entry name" value="HisK_dim/P_sf"/>
</dbReference>
<dbReference type="Gene3D" id="1.10.287.130">
    <property type="match status" value="1"/>
</dbReference>
<organism evidence="20 21">
    <name type="scientific">Thermoflavimicrobium dichotomicum</name>
    <dbReference type="NCBI Taxonomy" id="46223"/>
    <lineage>
        <taxon>Bacteria</taxon>
        <taxon>Bacillati</taxon>
        <taxon>Bacillota</taxon>
        <taxon>Bacilli</taxon>
        <taxon>Bacillales</taxon>
        <taxon>Thermoactinomycetaceae</taxon>
        <taxon>Thermoflavimicrobium</taxon>
    </lineage>
</organism>
<dbReference type="FunFam" id="1.10.287.130:FF:000001">
    <property type="entry name" value="Two-component sensor histidine kinase"/>
    <property type="match status" value="1"/>
</dbReference>
<dbReference type="InterPro" id="IPR050398">
    <property type="entry name" value="HssS/ArlS-like"/>
</dbReference>
<accession>A0A1I3K4U7</accession>
<keyword evidence="12" id="KW-0902">Two-component regulatory system</keyword>
<feature type="transmembrane region" description="Helical" evidence="17">
    <location>
        <begin position="155"/>
        <end position="179"/>
    </location>
</feature>
<dbReference type="CDD" id="cd06225">
    <property type="entry name" value="HAMP"/>
    <property type="match status" value="1"/>
</dbReference>
<dbReference type="InterPro" id="IPR003594">
    <property type="entry name" value="HATPase_dom"/>
</dbReference>
<dbReference type="RefSeq" id="WP_175482234.1">
    <property type="nucleotide sequence ID" value="NZ_FORR01000001.1"/>
</dbReference>
<keyword evidence="9 20" id="KW-0418">Kinase</keyword>
<evidence type="ECO:0000256" key="16">
    <source>
        <dbReference type="ARBA" id="ARBA00040841"/>
    </source>
</evidence>
<reference evidence="20 21" key="1">
    <citation type="submission" date="2016-10" db="EMBL/GenBank/DDBJ databases">
        <authorList>
            <person name="de Groot N.N."/>
        </authorList>
    </citation>
    <scope>NUCLEOTIDE SEQUENCE [LARGE SCALE GENOMIC DNA]</scope>
    <source>
        <strain evidence="20 21">DSM 44778</strain>
    </source>
</reference>
<comment type="subcellular location">
    <subcellularLocation>
        <location evidence="2">Cell membrane</location>
        <topology evidence="2">Multi-pass membrane protein</topology>
    </subcellularLocation>
</comment>
<evidence type="ECO:0000256" key="3">
    <source>
        <dbReference type="ARBA" id="ARBA00012438"/>
    </source>
</evidence>
<dbReference type="InterPro" id="IPR004358">
    <property type="entry name" value="Sig_transdc_His_kin-like_C"/>
</dbReference>
<evidence type="ECO:0000313" key="21">
    <source>
        <dbReference type="Proteomes" id="UP000199545"/>
    </source>
</evidence>
<dbReference type="EC" id="2.7.13.3" evidence="3"/>
<keyword evidence="7 17" id="KW-0812">Transmembrane</keyword>
<dbReference type="Pfam" id="PF00512">
    <property type="entry name" value="HisKA"/>
    <property type="match status" value="1"/>
</dbReference>
<feature type="domain" description="Histidine kinase" evidence="18">
    <location>
        <begin position="236"/>
        <end position="450"/>
    </location>
</feature>
<dbReference type="SMART" id="SM00388">
    <property type="entry name" value="HisKA"/>
    <property type="match status" value="1"/>
</dbReference>
<evidence type="ECO:0000259" key="18">
    <source>
        <dbReference type="PROSITE" id="PS50109"/>
    </source>
</evidence>
<keyword evidence="14 17" id="KW-0472">Membrane</keyword>
<gene>
    <name evidence="20" type="ORF">SAMN05421852_101333</name>
</gene>
<dbReference type="GO" id="GO:0005886">
    <property type="term" value="C:plasma membrane"/>
    <property type="evidence" value="ECO:0007669"/>
    <property type="project" value="UniProtKB-SubCell"/>
</dbReference>
<dbReference type="STRING" id="46223.SAMN05421852_101333"/>
<dbReference type="SMART" id="SM00304">
    <property type="entry name" value="HAMP"/>
    <property type="match status" value="1"/>
</dbReference>
<dbReference type="GO" id="GO:0005524">
    <property type="term" value="F:ATP binding"/>
    <property type="evidence" value="ECO:0007669"/>
    <property type="project" value="UniProtKB-KW"/>
</dbReference>
<evidence type="ECO:0000256" key="13">
    <source>
        <dbReference type="ARBA" id="ARBA00023026"/>
    </source>
</evidence>
<evidence type="ECO:0000256" key="5">
    <source>
        <dbReference type="ARBA" id="ARBA00022553"/>
    </source>
</evidence>
<dbReference type="EMBL" id="FORR01000001">
    <property type="protein sequence ID" value="SFI67531.1"/>
    <property type="molecule type" value="Genomic_DNA"/>
</dbReference>
<feature type="transmembrane region" description="Helical" evidence="17">
    <location>
        <begin position="6"/>
        <end position="31"/>
    </location>
</feature>
<dbReference type="PRINTS" id="PR00344">
    <property type="entry name" value="BCTRLSENSOR"/>
</dbReference>
<evidence type="ECO:0000256" key="4">
    <source>
        <dbReference type="ARBA" id="ARBA00022475"/>
    </source>
</evidence>
<dbReference type="Gene3D" id="3.30.565.10">
    <property type="entry name" value="Histidine kinase-like ATPase, C-terminal domain"/>
    <property type="match status" value="1"/>
</dbReference>
<keyword evidence="21" id="KW-1185">Reference proteome</keyword>
<keyword evidence="8" id="KW-0547">Nucleotide-binding</keyword>
<dbReference type="FunFam" id="3.30.565.10:FF:000006">
    <property type="entry name" value="Sensor histidine kinase WalK"/>
    <property type="match status" value="1"/>
</dbReference>
<evidence type="ECO:0000256" key="8">
    <source>
        <dbReference type="ARBA" id="ARBA00022741"/>
    </source>
</evidence>
<keyword evidence="13" id="KW-0843">Virulence</keyword>
<evidence type="ECO:0000256" key="17">
    <source>
        <dbReference type="SAM" id="Phobius"/>
    </source>
</evidence>
<evidence type="ECO:0000256" key="9">
    <source>
        <dbReference type="ARBA" id="ARBA00022777"/>
    </source>
</evidence>
<dbReference type="InterPro" id="IPR036890">
    <property type="entry name" value="HATPase_C_sf"/>
</dbReference>
<dbReference type="SUPFAM" id="SSF55874">
    <property type="entry name" value="ATPase domain of HSP90 chaperone/DNA topoisomerase II/histidine kinase"/>
    <property type="match status" value="1"/>
</dbReference>
<dbReference type="CDD" id="cd00082">
    <property type="entry name" value="HisKA"/>
    <property type="match status" value="1"/>
</dbReference>
<keyword evidence="10" id="KW-0067">ATP-binding</keyword>
<dbReference type="CDD" id="cd16922">
    <property type="entry name" value="HATPase_EvgS-ArcB-TorS-like"/>
    <property type="match status" value="1"/>
</dbReference>